<evidence type="ECO:0000313" key="2">
    <source>
        <dbReference type="Proteomes" id="UP001065549"/>
    </source>
</evidence>
<comment type="caution">
    <text evidence="1">The sequence shown here is derived from an EMBL/GenBank/DDBJ whole genome shotgun (WGS) entry which is preliminary data.</text>
</comment>
<protein>
    <submittedName>
        <fullName evidence="1">Rpn family recombination-promoting nuclease/putative transposase</fullName>
    </submittedName>
</protein>
<dbReference type="NCBIfam" id="TIGR01784">
    <property type="entry name" value="T_den_put_tspse"/>
    <property type="match status" value="1"/>
</dbReference>
<accession>A0A9J6QXE3</accession>
<gene>
    <name evidence="1" type="ORF">OBO34_17675</name>
</gene>
<organism evidence="1 2">
    <name type="scientific">Hominibacterium faecale</name>
    <dbReference type="NCBI Taxonomy" id="2839743"/>
    <lineage>
        <taxon>Bacteria</taxon>
        <taxon>Bacillati</taxon>
        <taxon>Bacillota</taxon>
        <taxon>Clostridia</taxon>
        <taxon>Peptostreptococcales</taxon>
        <taxon>Anaerovoracaceae</taxon>
        <taxon>Hominibacterium</taxon>
    </lineage>
</organism>
<dbReference type="InterPro" id="IPR010106">
    <property type="entry name" value="RpnA"/>
</dbReference>
<keyword evidence="2" id="KW-1185">Reference proteome</keyword>
<dbReference type="AlphaFoldDB" id="A0A9J6QXE3"/>
<evidence type="ECO:0000313" key="1">
    <source>
        <dbReference type="EMBL" id="MCU7380165.1"/>
    </source>
</evidence>
<name>A0A9J6QXE3_9FIRM</name>
<dbReference type="Pfam" id="PF12784">
    <property type="entry name" value="PDDEXK_2"/>
    <property type="match status" value="1"/>
</dbReference>
<dbReference type="Proteomes" id="UP001065549">
    <property type="component" value="Unassembled WGS sequence"/>
</dbReference>
<reference evidence="1" key="1">
    <citation type="submission" date="2022-09" db="EMBL/GenBank/DDBJ databases">
        <title>Culturomic study of gut microbiota in children with autism spectrum disorder.</title>
        <authorList>
            <person name="Efimov B.A."/>
            <person name="Chaplin A.V."/>
            <person name="Sokolova S.R."/>
            <person name="Pikina A.P."/>
            <person name="Korzhanova M."/>
            <person name="Belova V."/>
            <person name="Korostin D."/>
        </authorList>
    </citation>
    <scope>NUCLEOTIDE SEQUENCE</scope>
    <source>
        <strain evidence="1">ASD5510</strain>
    </source>
</reference>
<dbReference type="EMBL" id="JAOSHN010000008">
    <property type="protein sequence ID" value="MCU7380165.1"/>
    <property type="molecule type" value="Genomic_DNA"/>
</dbReference>
<proteinExistence type="predicted"/>
<dbReference type="RefSeq" id="WP_269478697.1">
    <property type="nucleotide sequence ID" value="NZ_JAOSHN010000008.1"/>
</dbReference>
<sequence>MTKNRPTLQELNLSDDFLFAKVMENEEVCRRLLEKILDLKIKKVRFVEPQLTKDVVHDAKSVRLDIFLDDEENSVYTVEMQKYNEYNIPKRSRYYHSIVDVEQLLKKGMSYNELRGNYVIFLCLFDFFGYGRHKYSFRHRCEEESGLELKDEAYTIVLNTRGTADDVDDEMKALLQYIEESTDEVVERSGSDLLALIHSQVKEIKSSRGSEVSYMKFEELLQKEYFEGRSEGELLKLIQQVKKKCLKGKPLGQIAEELEEEAVNIRPIVEKVMEDMERSEEEILEELKGER</sequence>